<evidence type="ECO:0000256" key="1">
    <source>
        <dbReference type="ARBA" id="ARBA00004418"/>
    </source>
</evidence>
<evidence type="ECO:0000313" key="7">
    <source>
        <dbReference type="Proteomes" id="UP000317763"/>
    </source>
</evidence>
<reference evidence="6 7" key="1">
    <citation type="submission" date="2019-07" db="EMBL/GenBank/DDBJ databases">
        <title>Tepidimonas taiwanensis I1-1 draft genome.</title>
        <authorList>
            <person name="Da Costa M.S."/>
            <person name="Froufe H.J.C."/>
            <person name="Egas C."/>
            <person name="Albuquerque L."/>
        </authorList>
    </citation>
    <scope>NUCLEOTIDE SEQUENCE [LARGE SCALE GENOMIC DNA]</scope>
    <source>
        <strain evidence="6 7">I1-1</strain>
    </source>
</reference>
<dbReference type="PIRSF" id="PIRSF034445">
    <property type="entry name" value="CpxP_Spy"/>
    <property type="match status" value="1"/>
</dbReference>
<keyword evidence="7" id="KW-1185">Reference proteome</keyword>
<evidence type="ECO:0000256" key="4">
    <source>
        <dbReference type="ARBA" id="ARBA00022764"/>
    </source>
</evidence>
<dbReference type="AlphaFoldDB" id="A0A554X5H5"/>
<feature type="chain" id="PRO_5021882934" evidence="5">
    <location>
        <begin position="28"/>
        <end position="170"/>
    </location>
</feature>
<dbReference type="RefSeq" id="WP_185974898.1">
    <property type="nucleotide sequence ID" value="NZ_CP083911.1"/>
</dbReference>
<dbReference type="CDD" id="cd09916">
    <property type="entry name" value="CpxP_like"/>
    <property type="match status" value="1"/>
</dbReference>
<evidence type="ECO:0000256" key="3">
    <source>
        <dbReference type="ARBA" id="ARBA00022729"/>
    </source>
</evidence>
<evidence type="ECO:0000256" key="5">
    <source>
        <dbReference type="SAM" id="SignalP"/>
    </source>
</evidence>
<organism evidence="6 7">
    <name type="scientific">Tepidimonas taiwanensis</name>
    <dbReference type="NCBI Taxonomy" id="307486"/>
    <lineage>
        <taxon>Bacteria</taxon>
        <taxon>Pseudomonadati</taxon>
        <taxon>Pseudomonadota</taxon>
        <taxon>Betaproteobacteria</taxon>
        <taxon>Burkholderiales</taxon>
        <taxon>Tepidimonas</taxon>
    </lineage>
</organism>
<keyword evidence="3 5" id="KW-0732">Signal</keyword>
<comment type="subcellular location">
    <subcellularLocation>
        <location evidence="1">Periplasm</location>
    </subcellularLocation>
</comment>
<accession>A0A554X5H5</accession>
<dbReference type="GO" id="GO:0042597">
    <property type="term" value="C:periplasmic space"/>
    <property type="evidence" value="ECO:0007669"/>
    <property type="project" value="UniProtKB-SubCell"/>
</dbReference>
<dbReference type="EMBL" id="VJOM01000017">
    <property type="protein sequence ID" value="TSE31084.1"/>
    <property type="molecule type" value="Genomic_DNA"/>
</dbReference>
<proteinExistence type="inferred from homology"/>
<dbReference type="PANTHER" id="PTHR38102">
    <property type="entry name" value="PERIPLASMIC CHAPERONE SPY"/>
    <property type="match status" value="1"/>
</dbReference>
<evidence type="ECO:0000256" key="2">
    <source>
        <dbReference type="ARBA" id="ARBA00008441"/>
    </source>
</evidence>
<dbReference type="InterPro" id="IPR025961">
    <property type="entry name" value="Metal_resist"/>
</dbReference>
<sequence length="170" mass="19323">MGTMATMARWSTAAALVAALAAPAAWAYGGKGMHGPMGMDGGPMMGAPMMEDGARRERMLERMAERLQLKPEQREQVRALAERSAQAMRPLHEEMRQLREEQRKLWQAPQLDEAAIAALRERTLRLHERIVTQREQAMLEMARILTPEQRQRMAQGFGEHRRHGHHGPAR</sequence>
<comment type="caution">
    <text evidence="6">The sequence shown here is derived from an EMBL/GenBank/DDBJ whole genome shotgun (WGS) entry which is preliminary data.</text>
</comment>
<dbReference type="Gene3D" id="1.20.120.1490">
    <property type="match status" value="1"/>
</dbReference>
<feature type="signal peptide" evidence="5">
    <location>
        <begin position="1"/>
        <end position="27"/>
    </location>
</feature>
<comment type="similarity">
    <text evidence="2">Belongs to the CpxP/Spy family.</text>
</comment>
<dbReference type="STRING" id="307486.GCA_000807215_00683"/>
<protein>
    <submittedName>
        <fullName evidence="6">Heavy-metal resistance</fullName>
    </submittedName>
</protein>
<evidence type="ECO:0000313" key="6">
    <source>
        <dbReference type="EMBL" id="TSE31084.1"/>
    </source>
</evidence>
<gene>
    <name evidence="6" type="ORF">Ttaiw_01644</name>
</gene>
<dbReference type="PANTHER" id="PTHR38102:SF1">
    <property type="entry name" value="PERIPLASMIC CHAPERONE SPY"/>
    <property type="match status" value="1"/>
</dbReference>
<dbReference type="Proteomes" id="UP000317763">
    <property type="component" value="Unassembled WGS sequence"/>
</dbReference>
<keyword evidence="4" id="KW-0574">Periplasm</keyword>
<dbReference type="InterPro" id="IPR012899">
    <property type="entry name" value="LTXXQ"/>
</dbReference>
<dbReference type="InterPro" id="IPR052211">
    <property type="entry name" value="Cpx_auxiliary_protein"/>
</dbReference>
<name>A0A554X5H5_9BURK</name>
<dbReference type="Pfam" id="PF13801">
    <property type="entry name" value="Metal_resist"/>
    <property type="match status" value="1"/>
</dbReference>